<evidence type="ECO:0000313" key="2">
    <source>
        <dbReference type="EMBL" id="QOV90178.1"/>
    </source>
</evidence>
<evidence type="ECO:0000313" key="3">
    <source>
        <dbReference type="Proteomes" id="UP000593765"/>
    </source>
</evidence>
<dbReference type="RefSeq" id="WP_206293251.1">
    <property type="nucleotide sequence ID" value="NZ_CP063458.1"/>
</dbReference>
<proteinExistence type="predicted"/>
<dbReference type="Proteomes" id="UP000593765">
    <property type="component" value="Chromosome"/>
</dbReference>
<accession>A0A7M2WXB8</accession>
<gene>
    <name evidence="2" type="ORF">IPV69_02035</name>
</gene>
<dbReference type="SUPFAM" id="SSF56112">
    <property type="entry name" value="Protein kinase-like (PK-like)"/>
    <property type="match status" value="1"/>
</dbReference>
<dbReference type="KEGG" id="hbs:IPV69_02035"/>
<dbReference type="Pfam" id="PF01636">
    <property type="entry name" value="APH"/>
    <property type="match status" value="1"/>
</dbReference>
<name>A0A7M2WXB8_9BACT</name>
<dbReference type="Gene3D" id="3.90.1200.10">
    <property type="match status" value="1"/>
</dbReference>
<reference evidence="2 3" key="1">
    <citation type="submission" date="2020-10" db="EMBL/GenBank/DDBJ databases">
        <title>Wide distribution of Phycisphaera-like planctomycetes from WD2101 soil group in peatlands and genome analysis of the first cultivated representative.</title>
        <authorList>
            <person name="Dedysh S.N."/>
            <person name="Beletsky A.V."/>
            <person name="Ivanova A."/>
            <person name="Kulichevskaya I.S."/>
            <person name="Suzina N.E."/>
            <person name="Philippov D.A."/>
            <person name="Rakitin A.L."/>
            <person name="Mardanov A.V."/>
            <person name="Ravin N.V."/>
        </authorList>
    </citation>
    <scope>NUCLEOTIDE SEQUENCE [LARGE SCALE GENOMIC DNA]</scope>
    <source>
        <strain evidence="2 3">M1803</strain>
    </source>
</reference>
<feature type="domain" description="Aminoglycoside phosphotransferase" evidence="1">
    <location>
        <begin position="44"/>
        <end position="279"/>
    </location>
</feature>
<organism evidence="2 3">
    <name type="scientific">Humisphaera borealis</name>
    <dbReference type="NCBI Taxonomy" id="2807512"/>
    <lineage>
        <taxon>Bacteria</taxon>
        <taxon>Pseudomonadati</taxon>
        <taxon>Planctomycetota</taxon>
        <taxon>Phycisphaerae</taxon>
        <taxon>Tepidisphaerales</taxon>
        <taxon>Tepidisphaeraceae</taxon>
        <taxon>Humisphaera</taxon>
    </lineage>
</organism>
<sequence>MQSQLVQPSTIRDTAKLNASSPGALRALTAWFQLQPTSSPTEAARLTDDLDRDVYRLAGAGPGGEPIIAKKCSCDEAAQERLAYTQILPNLRLEPTLRYFGDVPDSDGKCWMFVEDAGPGAYDMGSPRCRRIAGTWLGRFHASAMIVGKHPSLCERGTAWFESMLDECRSLVVDVQTAAFLTKDDRRALQEVRACCDRLATRREAIHAICAATPSTVTHGDLAGRNMRVRETLVGPTLVVFDWPDVAWGPPAIDLVISTDQTATDTASPDLEAYCAAVSVAWPDVTRGRVETLAKVGELFWHVFALRLDAASIEPGYVERPISHMADYCNGIMGAMSALGWNK</sequence>
<dbReference type="EMBL" id="CP063458">
    <property type="protein sequence ID" value="QOV90178.1"/>
    <property type="molecule type" value="Genomic_DNA"/>
</dbReference>
<evidence type="ECO:0000259" key="1">
    <source>
        <dbReference type="Pfam" id="PF01636"/>
    </source>
</evidence>
<keyword evidence="3" id="KW-1185">Reference proteome</keyword>
<dbReference type="InterPro" id="IPR002575">
    <property type="entry name" value="Aminoglycoside_PTrfase"/>
</dbReference>
<dbReference type="InterPro" id="IPR011009">
    <property type="entry name" value="Kinase-like_dom_sf"/>
</dbReference>
<protein>
    <submittedName>
        <fullName evidence="2">Phosphotransferase</fullName>
    </submittedName>
</protein>
<dbReference type="AlphaFoldDB" id="A0A7M2WXB8"/>